<dbReference type="InterPro" id="IPR019854">
    <property type="entry name" value="Motility-assoc_prot_GldC"/>
</dbReference>
<dbReference type="Pfam" id="PF19937">
    <property type="entry name" value="GldC-like"/>
    <property type="match status" value="1"/>
</dbReference>
<keyword evidence="3" id="KW-1185">Reference proteome</keyword>
<dbReference type="KEGG" id="chg:AXF12_00635"/>
<dbReference type="Proteomes" id="UP000065822">
    <property type="component" value="Chromosome"/>
</dbReference>
<dbReference type="EMBL" id="LT906449">
    <property type="protein sequence ID" value="SNV12902.1"/>
    <property type="molecule type" value="Genomic_DNA"/>
</dbReference>
<evidence type="ECO:0000313" key="2">
    <source>
        <dbReference type="EMBL" id="SNV12902.1"/>
    </source>
</evidence>
<evidence type="ECO:0000313" key="3">
    <source>
        <dbReference type="Proteomes" id="UP000065822"/>
    </source>
</evidence>
<dbReference type="Proteomes" id="UP000215539">
    <property type="component" value="Chromosome 1"/>
</dbReference>
<organism evidence="2 4">
    <name type="scientific">Capnocytophaga haemolytica</name>
    <dbReference type="NCBI Taxonomy" id="45243"/>
    <lineage>
        <taxon>Bacteria</taxon>
        <taxon>Pseudomonadati</taxon>
        <taxon>Bacteroidota</taxon>
        <taxon>Flavobacteriia</taxon>
        <taxon>Flavobacteriales</taxon>
        <taxon>Flavobacteriaceae</taxon>
        <taxon>Capnocytophaga</taxon>
    </lineage>
</organism>
<evidence type="ECO:0000313" key="1">
    <source>
        <dbReference type="EMBL" id="AMD84170.1"/>
    </source>
</evidence>
<protein>
    <submittedName>
        <fullName evidence="1">Gliding motility protein GldC</fullName>
    </submittedName>
    <submittedName>
        <fullName evidence="2">Gliding motility-associated protein GldC</fullName>
    </submittedName>
</protein>
<reference evidence="2 4" key="2">
    <citation type="submission" date="2017-06" db="EMBL/GenBank/DDBJ databases">
        <authorList>
            <consortium name="Pathogen Informatics"/>
        </authorList>
    </citation>
    <scope>NUCLEOTIDE SEQUENCE [LARGE SCALE GENOMIC DNA]</scope>
    <source>
        <strain evidence="2 4">NCTC12947</strain>
    </source>
</reference>
<sequence length="110" mass="12768">MVHSTSTITLTVGLDENKIAEALHFSAEDGDITEQETPSFFLSLWDAENKQALSVDLWTKQMPLNDMKFFFYQMFATMSEKYLQATDDEEMYTTMQDFCKQFAKKLIVEP</sequence>
<dbReference type="RefSeq" id="WP_066427671.1">
    <property type="nucleotide sequence ID" value="NZ_CP014227.1"/>
</dbReference>
<proteinExistence type="predicted"/>
<gene>
    <name evidence="1" type="ORF">AXF12_00635</name>
    <name evidence="2" type="ORF">SAMEA44541418_01642</name>
</gene>
<accession>A0AAX2GZK4</accession>
<reference evidence="1 3" key="1">
    <citation type="submission" date="2016-02" db="EMBL/GenBank/DDBJ databases">
        <authorList>
            <person name="Holder M.E."/>
            <person name="Ajami N.J."/>
            <person name="Petrosino J.F."/>
        </authorList>
    </citation>
    <scope>NUCLEOTIDE SEQUENCE [LARGE SCALE GENOMIC DNA]</scope>
    <source>
        <strain evidence="1 3">CCUG 32990</strain>
    </source>
</reference>
<evidence type="ECO:0000313" key="4">
    <source>
        <dbReference type="Proteomes" id="UP000215539"/>
    </source>
</evidence>
<dbReference type="EMBL" id="CP014227">
    <property type="protein sequence ID" value="AMD84170.1"/>
    <property type="molecule type" value="Genomic_DNA"/>
</dbReference>
<dbReference type="AlphaFoldDB" id="A0AAX2GZK4"/>
<name>A0AAX2GZK4_9FLAO</name>
<dbReference type="NCBIfam" id="TIGR03515">
    <property type="entry name" value="GldC"/>
    <property type="match status" value="1"/>
</dbReference>